<proteinExistence type="predicted"/>
<protein>
    <submittedName>
        <fullName evidence="1">Uncharacterized protein</fullName>
    </submittedName>
</protein>
<name>A0AAD4QY88_9BILA</name>
<keyword evidence="2" id="KW-1185">Reference proteome</keyword>
<reference evidence="1" key="1">
    <citation type="submission" date="2022-01" db="EMBL/GenBank/DDBJ databases">
        <title>Genome Sequence Resource for Two Populations of Ditylenchus destructor, the Migratory Endoparasitic Phytonematode.</title>
        <authorList>
            <person name="Zhang H."/>
            <person name="Lin R."/>
            <person name="Xie B."/>
        </authorList>
    </citation>
    <scope>NUCLEOTIDE SEQUENCE</scope>
    <source>
        <strain evidence="1">BazhouSP</strain>
    </source>
</reference>
<organism evidence="1 2">
    <name type="scientific">Ditylenchus destructor</name>
    <dbReference type="NCBI Taxonomy" id="166010"/>
    <lineage>
        <taxon>Eukaryota</taxon>
        <taxon>Metazoa</taxon>
        <taxon>Ecdysozoa</taxon>
        <taxon>Nematoda</taxon>
        <taxon>Chromadorea</taxon>
        <taxon>Rhabditida</taxon>
        <taxon>Tylenchina</taxon>
        <taxon>Tylenchomorpha</taxon>
        <taxon>Sphaerularioidea</taxon>
        <taxon>Anguinidae</taxon>
        <taxon>Anguininae</taxon>
        <taxon>Ditylenchus</taxon>
    </lineage>
</organism>
<evidence type="ECO:0000313" key="2">
    <source>
        <dbReference type="Proteomes" id="UP001201812"/>
    </source>
</evidence>
<gene>
    <name evidence="1" type="ORF">DdX_14864</name>
</gene>
<dbReference type="AlphaFoldDB" id="A0AAD4QY88"/>
<comment type="caution">
    <text evidence="1">The sequence shown here is derived from an EMBL/GenBank/DDBJ whole genome shotgun (WGS) entry which is preliminary data.</text>
</comment>
<dbReference type="EMBL" id="JAKKPZ010000081">
    <property type="protein sequence ID" value="KAI1703531.1"/>
    <property type="molecule type" value="Genomic_DNA"/>
</dbReference>
<evidence type="ECO:0000313" key="1">
    <source>
        <dbReference type="EMBL" id="KAI1703531.1"/>
    </source>
</evidence>
<sequence length="111" mass="11769">MTLNQSVSNQNLEECLNGALSCFSVRDVRAEMVVRGCQSTACTKNGALSTSNLCLEDSSVSISKTTATYCCCYEDGCNAEVGSDGSGGVGLLQSVCQEIGSFVSRIFKDWK</sequence>
<dbReference type="Proteomes" id="UP001201812">
    <property type="component" value="Unassembled WGS sequence"/>
</dbReference>
<accession>A0AAD4QY88</accession>